<keyword evidence="2" id="KW-1185">Reference proteome</keyword>
<dbReference type="EMBL" id="JAHBOM010000052">
    <property type="protein sequence ID" value="MBU8827693.1"/>
    <property type="molecule type" value="Genomic_DNA"/>
</dbReference>
<dbReference type="Proteomes" id="UP000696413">
    <property type="component" value="Unassembled WGS sequence"/>
</dbReference>
<dbReference type="SUPFAM" id="SSF56784">
    <property type="entry name" value="HAD-like"/>
    <property type="match status" value="1"/>
</dbReference>
<dbReference type="PANTHER" id="PTHR42896">
    <property type="entry name" value="XYLULOSE-1,5-BISPHOSPHATE (XUBP) PHOSPHATASE"/>
    <property type="match status" value="1"/>
</dbReference>
<dbReference type="RefSeq" id="WP_214396305.1">
    <property type="nucleotide sequence ID" value="NZ_JAHBOL010000065.1"/>
</dbReference>
<evidence type="ECO:0000313" key="1">
    <source>
        <dbReference type="EMBL" id="MBU8827693.1"/>
    </source>
</evidence>
<dbReference type="InterPro" id="IPR023214">
    <property type="entry name" value="HAD_sf"/>
</dbReference>
<comment type="caution">
    <text evidence="1">The sequence shown here is derived from an EMBL/GenBank/DDBJ whole genome shotgun (WGS) entry which is preliminary data.</text>
</comment>
<dbReference type="Gene3D" id="1.10.150.240">
    <property type="entry name" value="Putative phosphatase, domain 2"/>
    <property type="match status" value="1"/>
</dbReference>
<dbReference type="InterPro" id="IPR036412">
    <property type="entry name" value="HAD-like_sf"/>
</dbReference>
<sequence length="269" mass="28390">MTRCALVFDCDGVLADTEKDGHRVAFNQAFEEFNLPLNWSSADYGPLLEIGGGKERIRANLSPQVLAAAGRGDTPDDVDELVIALHRRKTELYRQMVDSGQLPGRSGVARLATEALGKGWCIAVASTSAPESVRSVVEHVFPPAVVEVLQIFAGDIVAKKKPAPDIYLTAARELGVEVENCVAVEDSPIGCASAVAAGMTTVITESQYTAGEPFEGAALVVSELGDPAGSRAVVHANPAELSISGAVTLADLEQLVQNHQQTEGRDTAR</sequence>
<protein>
    <submittedName>
        <fullName evidence="1">HAD-IA family hydrolase</fullName>
    </submittedName>
</protein>
<dbReference type="NCBIfam" id="TIGR01509">
    <property type="entry name" value="HAD-SF-IA-v3"/>
    <property type="match status" value="1"/>
</dbReference>
<reference evidence="1 2" key="1">
    <citation type="submission" date="2021-05" db="EMBL/GenBank/DDBJ databases">
        <title>Draft Genome Sequences of Clinical Respiratory Isolates of Mycobacterium goodii Recovered in Ireland.</title>
        <authorList>
            <person name="Flanagan P.R."/>
            <person name="Mok S."/>
            <person name="Roycroft E."/>
            <person name="Rogers T.R."/>
            <person name="Fitzgibbon M."/>
        </authorList>
    </citation>
    <scope>NUCLEOTIDE SEQUENCE [LARGE SCALE GENOMIC DNA]</scope>
    <source>
        <strain evidence="1 2">14IE55</strain>
    </source>
</reference>
<dbReference type="PANTHER" id="PTHR42896:SF2">
    <property type="entry name" value="CBBY-LIKE PROTEIN"/>
    <property type="match status" value="1"/>
</dbReference>
<dbReference type="InterPro" id="IPR023198">
    <property type="entry name" value="PGP-like_dom2"/>
</dbReference>
<dbReference type="Gene3D" id="3.40.50.1000">
    <property type="entry name" value="HAD superfamily/HAD-like"/>
    <property type="match status" value="1"/>
</dbReference>
<dbReference type="Pfam" id="PF00702">
    <property type="entry name" value="Hydrolase"/>
    <property type="match status" value="1"/>
</dbReference>
<organism evidence="1 2">
    <name type="scientific">Mycolicibacterium goodii</name>
    <name type="common">Mycobacterium goodii</name>
    <dbReference type="NCBI Taxonomy" id="134601"/>
    <lineage>
        <taxon>Bacteria</taxon>
        <taxon>Bacillati</taxon>
        <taxon>Actinomycetota</taxon>
        <taxon>Actinomycetes</taxon>
        <taxon>Mycobacteriales</taxon>
        <taxon>Mycobacteriaceae</taxon>
        <taxon>Mycolicibacterium</taxon>
    </lineage>
</organism>
<dbReference type="SFLD" id="SFLDG01129">
    <property type="entry name" value="C1.5:_HAD__Beta-PGM__Phosphata"/>
    <property type="match status" value="1"/>
</dbReference>
<dbReference type="InterPro" id="IPR006439">
    <property type="entry name" value="HAD-SF_hydro_IA"/>
</dbReference>
<evidence type="ECO:0000313" key="2">
    <source>
        <dbReference type="Proteomes" id="UP000696413"/>
    </source>
</evidence>
<gene>
    <name evidence="1" type="ORF">KL859_33105</name>
</gene>
<accession>A0ABS6I284</accession>
<name>A0ABS6I284_MYCGD</name>
<proteinExistence type="predicted"/>
<dbReference type="InterPro" id="IPR044999">
    <property type="entry name" value="CbbY-like"/>
</dbReference>
<keyword evidence="1" id="KW-0378">Hydrolase</keyword>
<dbReference type="SFLD" id="SFLDS00003">
    <property type="entry name" value="Haloacid_Dehalogenase"/>
    <property type="match status" value="1"/>
</dbReference>
<dbReference type="GO" id="GO:0016787">
    <property type="term" value="F:hydrolase activity"/>
    <property type="evidence" value="ECO:0007669"/>
    <property type="project" value="UniProtKB-KW"/>
</dbReference>